<dbReference type="GO" id="GO:0016787">
    <property type="term" value="F:hydrolase activity"/>
    <property type="evidence" value="ECO:0007669"/>
    <property type="project" value="UniProtKB-KW"/>
</dbReference>
<dbReference type="Pfam" id="PF16891">
    <property type="entry name" value="STPPase_N"/>
    <property type="match status" value="1"/>
</dbReference>
<organism evidence="4">
    <name type="scientific">Dendroctonus ponderosae</name>
    <name type="common">Mountain pine beetle</name>
    <dbReference type="NCBI Taxonomy" id="77166"/>
    <lineage>
        <taxon>Eukaryota</taxon>
        <taxon>Metazoa</taxon>
        <taxon>Ecdysozoa</taxon>
        <taxon>Arthropoda</taxon>
        <taxon>Hexapoda</taxon>
        <taxon>Insecta</taxon>
        <taxon>Pterygota</taxon>
        <taxon>Neoptera</taxon>
        <taxon>Endopterygota</taxon>
        <taxon>Coleoptera</taxon>
        <taxon>Polyphaga</taxon>
        <taxon>Cucujiformia</taxon>
        <taxon>Curculionidae</taxon>
        <taxon>Scolytinae</taxon>
        <taxon>Dendroctonus</taxon>
    </lineage>
</organism>
<protein>
    <submittedName>
        <fullName evidence="4">Uncharacterized protein</fullName>
    </submittedName>
</protein>
<dbReference type="EMBL" id="KB740535">
    <property type="protein sequence ID" value="ENN80448.1"/>
    <property type="molecule type" value="Genomic_DNA"/>
</dbReference>
<accession>N6TQW7</accession>
<feature type="non-terminal residue" evidence="4">
    <location>
        <position position="1"/>
    </location>
</feature>
<keyword evidence="2" id="KW-0378">Hydrolase</keyword>
<evidence type="ECO:0000256" key="1">
    <source>
        <dbReference type="ARBA" id="ARBA00022723"/>
    </source>
</evidence>
<reference evidence="4" key="1">
    <citation type="journal article" date="2013" name="Genome Biol.">
        <title>Draft genome of the mountain pine beetle, Dendroctonus ponderosae Hopkins, a major forest pest.</title>
        <authorList>
            <person name="Keeling C.I."/>
            <person name="Yuen M.M."/>
            <person name="Liao N.Y."/>
            <person name="Docking T.R."/>
            <person name="Chan S.K."/>
            <person name="Taylor G.A."/>
            <person name="Palmquist D.L."/>
            <person name="Jackman S.D."/>
            <person name="Nguyen A."/>
            <person name="Li M."/>
            <person name="Henderson H."/>
            <person name="Janes J.K."/>
            <person name="Zhao Y."/>
            <person name="Pandoh P."/>
            <person name="Moore R."/>
            <person name="Sperling F.A."/>
            <person name="Huber D.P."/>
            <person name="Birol I."/>
            <person name="Jones S.J."/>
            <person name="Bohlmann J."/>
        </authorList>
    </citation>
    <scope>NUCLEOTIDE SEQUENCE</scope>
</reference>
<dbReference type="GO" id="GO:0046872">
    <property type="term" value="F:metal ion binding"/>
    <property type="evidence" value="ECO:0007669"/>
    <property type="project" value="UniProtKB-KW"/>
</dbReference>
<sequence length="72" mass="7953">MISVRDAKKTKLINLPEADIKALCHKAIQILASQPMLLELEAPIKVGGNLEVFPQIPIIYFLETMSIGANNH</sequence>
<dbReference type="HOGENOM" id="CLU_2724820_0_0_1"/>
<evidence type="ECO:0000256" key="2">
    <source>
        <dbReference type="ARBA" id="ARBA00022801"/>
    </source>
</evidence>
<keyword evidence="3" id="KW-0464">Manganese</keyword>
<name>N6TQW7_DENPD</name>
<keyword evidence="1" id="KW-0479">Metal-binding</keyword>
<gene>
    <name evidence="4" type="ORF">YQE_03130</name>
</gene>
<dbReference type="OrthoDB" id="1930084at2759"/>
<evidence type="ECO:0000313" key="4">
    <source>
        <dbReference type="EMBL" id="ENN80448.1"/>
    </source>
</evidence>
<evidence type="ECO:0000256" key="3">
    <source>
        <dbReference type="ARBA" id="ARBA00023211"/>
    </source>
</evidence>
<dbReference type="InterPro" id="IPR031675">
    <property type="entry name" value="STPPase_N"/>
</dbReference>
<proteinExistence type="predicted"/>
<dbReference type="AlphaFoldDB" id="N6TQW7"/>